<evidence type="ECO:0000256" key="4">
    <source>
        <dbReference type="ARBA" id="ARBA00023163"/>
    </source>
</evidence>
<sequence length="223" mass="25113">MNTPRTVKIMLVDDHSLFRDGLRNLLKTDRDFEIVKEASTGSAALQYAKLRDIDVILADIELGTGIDGLELAAELSAVPRKPAMLMISMHTETQYVERAKRAGAQGYISKDEPAERILHAIDEVAAGGSYWPPVKIESIPQTPPTPREMCVLKYIAQDLKTKEIAKKLKLKVRTVEAHRLNIRDKFEVKTPVELYKFAVKCMEFYGVPECVEAEKYDTPLPQV</sequence>
<evidence type="ECO:0000313" key="9">
    <source>
        <dbReference type="Proteomes" id="UP000183898"/>
    </source>
</evidence>
<feature type="modified residue" description="4-aspartylphosphate" evidence="5">
    <location>
        <position position="59"/>
    </location>
</feature>
<reference evidence="8 9" key="1">
    <citation type="submission" date="2016-10" db="EMBL/GenBank/DDBJ databases">
        <authorList>
            <person name="de Groot N.N."/>
        </authorList>
    </citation>
    <scope>NUCLEOTIDE SEQUENCE [LARGE SCALE GENOMIC DNA]</scope>
    <source>
        <strain evidence="8 9">Nl18</strain>
    </source>
</reference>
<dbReference type="PROSITE" id="PS00622">
    <property type="entry name" value="HTH_LUXR_1"/>
    <property type="match status" value="1"/>
</dbReference>
<feature type="domain" description="Response regulatory" evidence="7">
    <location>
        <begin position="8"/>
        <end position="125"/>
    </location>
</feature>
<keyword evidence="1 5" id="KW-0597">Phosphoprotein</keyword>
<dbReference type="InterPro" id="IPR011006">
    <property type="entry name" value="CheY-like_superfamily"/>
</dbReference>
<dbReference type="InterPro" id="IPR058245">
    <property type="entry name" value="NreC/VraR/RcsB-like_REC"/>
</dbReference>
<dbReference type="SMART" id="SM00421">
    <property type="entry name" value="HTH_LUXR"/>
    <property type="match status" value="1"/>
</dbReference>
<dbReference type="GO" id="GO:0006355">
    <property type="term" value="P:regulation of DNA-templated transcription"/>
    <property type="evidence" value="ECO:0007669"/>
    <property type="project" value="InterPro"/>
</dbReference>
<dbReference type="InterPro" id="IPR039420">
    <property type="entry name" value="WalR-like"/>
</dbReference>
<evidence type="ECO:0000313" key="8">
    <source>
        <dbReference type="EMBL" id="SEM82884.1"/>
    </source>
</evidence>
<accession>A0A1H8BL65</accession>
<evidence type="ECO:0000259" key="6">
    <source>
        <dbReference type="PROSITE" id="PS50043"/>
    </source>
</evidence>
<evidence type="ECO:0000256" key="1">
    <source>
        <dbReference type="ARBA" id="ARBA00022553"/>
    </source>
</evidence>
<dbReference type="CDD" id="cd17535">
    <property type="entry name" value="REC_NarL-like"/>
    <property type="match status" value="1"/>
</dbReference>
<evidence type="ECO:0000256" key="3">
    <source>
        <dbReference type="ARBA" id="ARBA00023125"/>
    </source>
</evidence>
<dbReference type="InterPro" id="IPR016032">
    <property type="entry name" value="Sig_transdc_resp-reg_C-effctor"/>
</dbReference>
<evidence type="ECO:0000259" key="7">
    <source>
        <dbReference type="PROSITE" id="PS50110"/>
    </source>
</evidence>
<dbReference type="Gene3D" id="3.40.50.2300">
    <property type="match status" value="1"/>
</dbReference>
<proteinExistence type="predicted"/>
<dbReference type="SUPFAM" id="SSF46894">
    <property type="entry name" value="C-terminal effector domain of the bipartite response regulators"/>
    <property type="match status" value="1"/>
</dbReference>
<dbReference type="Proteomes" id="UP000183898">
    <property type="component" value="Unassembled WGS sequence"/>
</dbReference>
<dbReference type="AlphaFoldDB" id="A0A1H8BL65"/>
<dbReference type="Pfam" id="PF00196">
    <property type="entry name" value="GerE"/>
    <property type="match status" value="1"/>
</dbReference>
<dbReference type="GO" id="GO:0003677">
    <property type="term" value="F:DNA binding"/>
    <property type="evidence" value="ECO:0007669"/>
    <property type="project" value="UniProtKB-KW"/>
</dbReference>
<dbReference type="RefSeq" id="WP_081353622.1">
    <property type="nucleotide sequence ID" value="NZ_FOCT01000001.1"/>
</dbReference>
<dbReference type="SUPFAM" id="SSF52172">
    <property type="entry name" value="CheY-like"/>
    <property type="match status" value="1"/>
</dbReference>
<dbReference type="PROSITE" id="PS50110">
    <property type="entry name" value="RESPONSE_REGULATORY"/>
    <property type="match status" value="1"/>
</dbReference>
<dbReference type="EMBL" id="FOCT01000001">
    <property type="protein sequence ID" value="SEM82884.1"/>
    <property type="molecule type" value="Genomic_DNA"/>
</dbReference>
<gene>
    <name evidence="8" type="ORF">SAMN05216404_101269</name>
</gene>
<keyword evidence="3" id="KW-0238">DNA-binding</keyword>
<dbReference type="PANTHER" id="PTHR43214:SF41">
    <property type="entry name" value="NITRATE_NITRITE RESPONSE REGULATOR PROTEIN NARP"/>
    <property type="match status" value="1"/>
</dbReference>
<dbReference type="GO" id="GO:0000160">
    <property type="term" value="P:phosphorelay signal transduction system"/>
    <property type="evidence" value="ECO:0007669"/>
    <property type="project" value="InterPro"/>
</dbReference>
<evidence type="ECO:0000256" key="5">
    <source>
        <dbReference type="PROSITE-ProRule" id="PRU00169"/>
    </source>
</evidence>
<dbReference type="Pfam" id="PF00072">
    <property type="entry name" value="Response_reg"/>
    <property type="match status" value="1"/>
</dbReference>
<dbReference type="SMART" id="SM00448">
    <property type="entry name" value="REC"/>
    <property type="match status" value="1"/>
</dbReference>
<dbReference type="PRINTS" id="PR00038">
    <property type="entry name" value="HTHLUXR"/>
</dbReference>
<dbReference type="InterPro" id="IPR000792">
    <property type="entry name" value="Tscrpt_reg_LuxR_C"/>
</dbReference>
<dbReference type="PROSITE" id="PS50043">
    <property type="entry name" value="HTH_LUXR_2"/>
    <property type="match status" value="1"/>
</dbReference>
<dbReference type="PANTHER" id="PTHR43214">
    <property type="entry name" value="TWO-COMPONENT RESPONSE REGULATOR"/>
    <property type="match status" value="1"/>
</dbReference>
<dbReference type="CDD" id="cd06170">
    <property type="entry name" value="LuxR_C_like"/>
    <property type="match status" value="1"/>
</dbReference>
<protein>
    <submittedName>
        <fullName evidence="8">Two component transcriptional regulator, LuxR family</fullName>
    </submittedName>
</protein>
<dbReference type="InterPro" id="IPR001789">
    <property type="entry name" value="Sig_transdc_resp-reg_receiver"/>
</dbReference>
<feature type="domain" description="HTH luxR-type" evidence="6">
    <location>
        <begin position="137"/>
        <end position="202"/>
    </location>
</feature>
<keyword evidence="2" id="KW-0805">Transcription regulation</keyword>
<keyword evidence="4" id="KW-0804">Transcription</keyword>
<organism evidence="8 9">
    <name type="scientific">Nitrosospira multiformis</name>
    <dbReference type="NCBI Taxonomy" id="1231"/>
    <lineage>
        <taxon>Bacteria</taxon>
        <taxon>Pseudomonadati</taxon>
        <taxon>Pseudomonadota</taxon>
        <taxon>Betaproteobacteria</taxon>
        <taxon>Nitrosomonadales</taxon>
        <taxon>Nitrosomonadaceae</taxon>
        <taxon>Nitrosospira</taxon>
    </lineage>
</organism>
<name>A0A1H8BL65_9PROT</name>
<evidence type="ECO:0000256" key="2">
    <source>
        <dbReference type="ARBA" id="ARBA00023015"/>
    </source>
</evidence>